<evidence type="ECO:0000256" key="1">
    <source>
        <dbReference type="SAM" id="MobiDB-lite"/>
    </source>
</evidence>
<protein>
    <submittedName>
        <fullName evidence="2">Uncharacterized protein</fullName>
    </submittedName>
</protein>
<proteinExistence type="predicted"/>
<feature type="region of interest" description="Disordered" evidence="1">
    <location>
        <begin position="1"/>
        <end position="121"/>
    </location>
</feature>
<evidence type="ECO:0000313" key="3">
    <source>
        <dbReference type="Proteomes" id="UP000186583"/>
    </source>
</evidence>
<comment type="caution">
    <text evidence="2">The sequence shown here is derived from an EMBL/GenBank/DDBJ whole genome shotgun (WGS) entry which is preliminary data.</text>
</comment>
<name>A0A1Q8S0M7_9PEZI</name>
<gene>
    <name evidence="2" type="ORF">CCHL11_07126</name>
</gene>
<feature type="region of interest" description="Disordered" evidence="1">
    <location>
        <begin position="164"/>
        <end position="196"/>
    </location>
</feature>
<dbReference type="OrthoDB" id="4847742at2759"/>
<organism evidence="2 3">
    <name type="scientific">Colletotrichum chlorophyti</name>
    <dbReference type="NCBI Taxonomy" id="708187"/>
    <lineage>
        <taxon>Eukaryota</taxon>
        <taxon>Fungi</taxon>
        <taxon>Dikarya</taxon>
        <taxon>Ascomycota</taxon>
        <taxon>Pezizomycotina</taxon>
        <taxon>Sordariomycetes</taxon>
        <taxon>Hypocreomycetidae</taxon>
        <taxon>Glomerellales</taxon>
        <taxon>Glomerellaceae</taxon>
        <taxon>Colletotrichum</taxon>
    </lineage>
</organism>
<accession>A0A1Q8S0M7</accession>
<dbReference type="EMBL" id="MPGH01000046">
    <property type="protein sequence ID" value="OLN94135.1"/>
    <property type="molecule type" value="Genomic_DNA"/>
</dbReference>
<reference evidence="2 3" key="1">
    <citation type="submission" date="2016-11" db="EMBL/GenBank/DDBJ databases">
        <title>Draft Genome Assembly of Colletotrichum chlorophyti a pathogen of herbaceous plants.</title>
        <authorList>
            <person name="Gan P."/>
            <person name="Narusaka M."/>
            <person name="Tsushima A."/>
            <person name="Narusaka Y."/>
            <person name="Takano Y."/>
            <person name="Shirasu K."/>
        </authorList>
    </citation>
    <scope>NUCLEOTIDE SEQUENCE [LARGE SCALE GENOMIC DNA]</scope>
    <source>
        <strain evidence="2 3">NTL11</strain>
    </source>
</reference>
<feature type="compositionally biased region" description="Acidic residues" evidence="1">
    <location>
        <begin position="342"/>
        <end position="388"/>
    </location>
</feature>
<feature type="compositionally biased region" description="Basic and acidic residues" evidence="1">
    <location>
        <begin position="426"/>
        <end position="439"/>
    </location>
</feature>
<feature type="region of interest" description="Disordered" evidence="1">
    <location>
        <begin position="327"/>
        <end position="439"/>
    </location>
</feature>
<sequence length="624" mass="70064">MRDHPRRSPQGSPNLPPRRLSEELGDLMFSSDEYDDENDDYERNEDEDDTHDDGIETPASSRKSSRGADGFFSQVDELKLQRLQDTSESERTEKRYKLDFSDDDAHSRPTTAVSMPPFRRSSTCPAIPEDLLSSAADDVVKIMPHQAAFMKRMVDGWREIQRRSSLSTATSPMSPGGGRAVSPGTAASPPRPHTAPSPMYAPQMCFASFPQTVPERDEPDSPTETEAEEVFSSAVAVADRLGKVEETLAELRGFAKQQAGKVIASTSASVAEQDAKFAVVNRCIDTIEKMCEREPEPDAGVQAHRRLTDKTCVEALVQICEMFAREGGDPDAYRFGPRFLGEESEDDDVEYEGEDEDESESESEVDDDDDDDDDEGNPIDSDPTEYESGDFLGESPTLETDKTPPPLKPTRPTTPTRDSATLTKPKTPERRVDGPDTPRRRARLVREARAELEALFSEWVAPKNSFEERHSRIIYATEAYHARLADMKSAHACEFAWKGELDAFEKAMRDRGAFGPDFWTVVDLALPLAQGLLSCLLLVVYVFRLDGWLRGPQSFLSFVSVWLAGVVVAARWKEAKERETLYETMVPREAREMRKRHERELVLLRAAHDRAVQRVYLPEQESRA</sequence>
<feature type="compositionally biased region" description="Acidic residues" evidence="1">
    <location>
        <begin position="32"/>
        <end position="51"/>
    </location>
</feature>
<dbReference type="Proteomes" id="UP000186583">
    <property type="component" value="Unassembled WGS sequence"/>
</dbReference>
<keyword evidence="3" id="KW-1185">Reference proteome</keyword>
<evidence type="ECO:0000313" key="2">
    <source>
        <dbReference type="EMBL" id="OLN94135.1"/>
    </source>
</evidence>
<dbReference type="AlphaFoldDB" id="A0A1Q8S0M7"/>
<feature type="compositionally biased region" description="Basic and acidic residues" evidence="1">
    <location>
        <begin position="88"/>
        <end position="107"/>
    </location>
</feature>
<feature type="compositionally biased region" description="Polar residues" evidence="1">
    <location>
        <begin position="164"/>
        <end position="173"/>
    </location>
</feature>